<evidence type="ECO:0000256" key="6">
    <source>
        <dbReference type="SAM" id="MobiDB-lite"/>
    </source>
</evidence>
<evidence type="ECO:0000256" key="4">
    <source>
        <dbReference type="ARBA" id="ARBA00022989"/>
    </source>
</evidence>
<evidence type="ECO:0000313" key="10">
    <source>
        <dbReference type="Proteomes" id="UP000588098"/>
    </source>
</evidence>
<feature type="transmembrane region" description="Helical" evidence="7">
    <location>
        <begin position="367"/>
        <end position="387"/>
    </location>
</feature>
<dbReference type="GO" id="GO:0005886">
    <property type="term" value="C:plasma membrane"/>
    <property type="evidence" value="ECO:0007669"/>
    <property type="project" value="UniProtKB-SubCell"/>
</dbReference>
<feature type="transmembrane region" description="Helical" evidence="7">
    <location>
        <begin position="277"/>
        <end position="295"/>
    </location>
</feature>
<dbReference type="GO" id="GO:0022857">
    <property type="term" value="F:transmembrane transporter activity"/>
    <property type="evidence" value="ECO:0007669"/>
    <property type="project" value="InterPro"/>
</dbReference>
<comment type="caution">
    <text evidence="9">The sequence shown here is derived from an EMBL/GenBank/DDBJ whole genome shotgun (WGS) entry which is preliminary data.</text>
</comment>
<evidence type="ECO:0000259" key="8">
    <source>
        <dbReference type="PROSITE" id="PS50850"/>
    </source>
</evidence>
<feature type="compositionally biased region" description="Low complexity" evidence="6">
    <location>
        <begin position="400"/>
        <end position="425"/>
    </location>
</feature>
<keyword evidence="3 7" id="KW-0812">Transmembrane</keyword>
<comment type="subcellular location">
    <subcellularLocation>
        <location evidence="1">Cell membrane</location>
        <topology evidence="1">Multi-pass membrane protein</topology>
    </subcellularLocation>
</comment>
<evidence type="ECO:0000256" key="7">
    <source>
        <dbReference type="SAM" id="Phobius"/>
    </source>
</evidence>
<dbReference type="RefSeq" id="WP_184579123.1">
    <property type="nucleotide sequence ID" value="NZ_JACHJL010000026.1"/>
</dbReference>
<feature type="transmembrane region" description="Helical" evidence="7">
    <location>
        <begin position="169"/>
        <end position="189"/>
    </location>
</feature>
<dbReference type="EMBL" id="JACHJL010000026">
    <property type="protein sequence ID" value="MBB5939663.1"/>
    <property type="molecule type" value="Genomic_DNA"/>
</dbReference>
<feature type="transmembrane region" description="Helical" evidence="7">
    <location>
        <begin position="79"/>
        <end position="102"/>
    </location>
</feature>
<evidence type="ECO:0000256" key="1">
    <source>
        <dbReference type="ARBA" id="ARBA00004651"/>
    </source>
</evidence>
<protein>
    <submittedName>
        <fullName evidence="9">DHA1 family inner membrane transport protein</fullName>
    </submittedName>
</protein>
<reference evidence="9 10" key="1">
    <citation type="submission" date="2020-08" db="EMBL/GenBank/DDBJ databases">
        <title>Genomic Encyclopedia of Type Strains, Phase III (KMG-III): the genomes of soil and plant-associated and newly described type strains.</title>
        <authorList>
            <person name="Whitman W."/>
        </authorList>
    </citation>
    <scope>NUCLEOTIDE SEQUENCE [LARGE SCALE GENOMIC DNA]</scope>
    <source>
        <strain evidence="9 10">CECT 8305</strain>
    </source>
</reference>
<feature type="transmembrane region" description="Helical" evidence="7">
    <location>
        <begin position="210"/>
        <end position="232"/>
    </location>
</feature>
<evidence type="ECO:0000256" key="2">
    <source>
        <dbReference type="ARBA" id="ARBA00022475"/>
    </source>
</evidence>
<sequence>MSDSAPPQHWRRHAAVLALGAFAVGTDAFVISGVLPEIADSVQVSVGAAGQLVTVFSIAYALLAPVLTALTAHWPRRTVLVTALAIFAVGNVATALVPGYGLVLATRVVAAAGAAMFTSNASATAAALAGDSRRGKAISIVMLGMTSSLVLGAPLGTVLGSWLGWRSTMWFVSALALVVIPLITLRLPEPDIIATRTDLRQRLAPLRDRRVLRVLATTLVIFTGIYIPYTYISAIFDPATDGSGTLLALLLMTFGLAATAGNLMAGQLADRIPPRRIVAIAALALTVIFAVMPLFREAYPAALALIVFSGVASFSVTTPQQHQIIALAPKNGQPLLTSLYQSALYLAISLAGVIGALGLRIVGDGQVPLIAAGLVLVAAIMAGVGGWRPTAGDTPPPPQAADDSTSTPTDTTAPDRPQQQPSYDS</sequence>
<evidence type="ECO:0000256" key="5">
    <source>
        <dbReference type="ARBA" id="ARBA00023136"/>
    </source>
</evidence>
<dbReference type="PANTHER" id="PTHR43124">
    <property type="entry name" value="PURINE EFFLUX PUMP PBUE"/>
    <property type="match status" value="1"/>
</dbReference>
<feature type="transmembrane region" description="Helical" evidence="7">
    <location>
        <begin position="108"/>
        <end position="128"/>
    </location>
</feature>
<dbReference type="AlphaFoldDB" id="A0A7W9V1U6"/>
<organism evidence="9 10">
    <name type="scientific">Streptomyces zagrosensis</name>
    <dbReference type="NCBI Taxonomy" id="1042984"/>
    <lineage>
        <taxon>Bacteria</taxon>
        <taxon>Bacillati</taxon>
        <taxon>Actinomycetota</taxon>
        <taxon>Actinomycetes</taxon>
        <taxon>Kitasatosporales</taxon>
        <taxon>Streptomycetaceae</taxon>
        <taxon>Streptomyces</taxon>
    </lineage>
</organism>
<dbReference type="Gene3D" id="1.20.1250.20">
    <property type="entry name" value="MFS general substrate transporter like domains"/>
    <property type="match status" value="1"/>
</dbReference>
<evidence type="ECO:0000313" key="9">
    <source>
        <dbReference type="EMBL" id="MBB5939663.1"/>
    </source>
</evidence>
<feature type="transmembrane region" description="Helical" evidence="7">
    <location>
        <begin position="244"/>
        <end position="265"/>
    </location>
</feature>
<evidence type="ECO:0000256" key="3">
    <source>
        <dbReference type="ARBA" id="ARBA00022692"/>
    </source>
</evidence>
<dbReference type="CDD" id="cd17324">
    <property type="entry name" value="MFS_NepI_like"/>
    <property type="match status" value="1"/>
</dbReference>
<dbReference type="Proteomes" id="UP000588098">
    <property type="component" value="Unassembled WGS sequence"/>
</dbReference>
<feature type="transmembrane region" description="Helical" evidence="7">
    <location>
        <begin position="52"/>
        <end position="72"/>
    </location>
</feature>
<feature type="transmembrane region" description="Helical" evidence="7">
    <location>
        <begin position="339"/>
        <end position="361"/>
    </location>
</feature>
<dbReference type="InterPro" id="IPR050189">
    <property type="entry name" value="MFS_Efflux_Transporters"/>
</dbReference>
<keyword evidence="4 7" id="KW-1133">Transmembrane helix</keyword>
<dbReference type="InterPro" id="IPR020846">
    <property type="entry name" value="MFS_dom"/>
</dbReference>
<gene>
    <name evidence="9" type="ORF">FHS42_006759</name>
</gene>
<dbReference type="InterPro" id="IPR011701">
    <property type="entry name" value="MFS"/>
</dbReference>
<dbReference type="InterPro" id="IPR036259">
    <property type="entry name" value="MFS_trans_sf"/>
</dbReference>
<accession>A0A7W9V1U6</accession>
<feature type="transmembrane region" description="Helical" evidence="7">
    <location>
        <begin position="140"/>
        <end position="163"/>
    </location>
</feature>
<keyword evidence="2" id="KW-1003">Cell membrane</keyword>
<keyword evidence="5 7" id="KW-0472">Membrane</keyword>
<feature type="region of interest" description="Disordered" evidence="6">
    <location>
        <begin position="388"/>
        <end position="425"/>
    </location>
</feature>
<dbReference type="SUPFAM" id="SSF103473">
    <property type="entry name" value="MFS general substrate transporter"/>
    <property type="match status" value="1"/>
</dbReference>
<proteinExistence type="predicted"/>
<dbReference type="Pfam" id="PF07690">
    <property type="entry name" value="MFS_1"/>
    <property type="match status" value="1"/>
</dbReference>
<keyword evidence="10" id="KW-1185">Reference proteome</keyword>
<feature type="domain" description="Major facilitator superfamily (MFS) profile" evidence="8">
    <location>
        <begin position="13"/>
        <end position="390"/>
    </location>
</feature>
<name>A0A7W9V1U6_9ACTN</name>
<dbReference type="PANTHER" id="PTHR43124:SF10">
    <property type="entry name" value="PURINE EFFLUX PUMP PBUE"/>
    <property type="match status" value="1"/>
</dbReference>
<dbReference type="PROSITE" id="PS50850">
    <property type="entry name" value="MFS"/>
    <property type="match status" value="1"/>
</dbReference>